<accession>A0A4Y7SJC2</accession>
<dbReference type="InterPro" id="IPR051051">
    <property type="entry name" value="E3_ubiq-ligase_TRIM/RNF"/>
</dbReference>
<evidence type="ECO:0000313" key="7">
    <source>
        <dbReference type="EMBL" id="TEB21966.1"/>
    </source>
</evidence>
<feature type="domain" description="RING-type" evidence="6">
    <location>
        <begin position="5"/>
        <end position="49"/>
    </location>
</feature>
<dbReference type="Gene3D" id="3.30.40.10">
    <property type="entry name" value="Zinc/RING finger domain, C3HC4 (zinc finger)"/>
    <property type="match status" value="1"/>
</dbReference>
<dbReference type="InterPro" id="IPR027370">
    <property type="entry name" value="Znf-RING_euk"/>
</dbReference>
<keyword evidence="8" id="KW-1185">Reference proteome</keyword>
<keyword evidence="2 4" id="KW-0863">Zinc-finger</keyword>
<protein>
    <recommendedName>
        <fullName evidence="6">RING-type domain-containing protein</fullName>
    </recommendedName>
</protein>
<dbReference type="Proteomes" id="UP000298030">
    <property type="component" value="Unassembled WGS sequence"/>
</dbReference>
<organism evidence="7 8">
    <name type="scientific">Coprinellus micaceus</name>
    <name type="common">Glistening ink-cap mushroom</name>
    <name type="synonym">Coprinus micaceus</name>
    <dbReference type="NCBI Taxonomy" id="71717"/>
    <lineage>
        <taxon>Eukaryota</taxon>
        <taxon>Fungi</taxon>
        <taxon>Dikarya</taxon>
        <taxon>Basidiomycota</taxon>
        <taxon>Agaricomycotina</taxon>
        <taxon>Agaricomycetes</taxon>
        <taxon>Agaricomycetidae</taxon>
        <taxon>Agaricales</taxon>
        <taxon>Agaricineae</taxon>
        <taxon>Psathyrellaceae</taxon>
        <taxon>Coprinellus</taxon>
    </lineage>
</organism>
<dbReference type="SMART" id="SM00184">
    <property type="entry name" value="RING"/>
    <property type="match status" value="1"/>
</dbReference>
<dbReference type="SUPFAM" id="SSF57850">
    <property type="entry name" value="RING/U-box"/>
    <property type="match status" value="1"/>
</dbReference>
<feature type="non-terminal residue" evidence="7">
    <location>
        <position position="140"/>
    </location>
</feature>
<name>A0A4Y7SJC2_COPMI</name>
<keyword evidence="1" id="KW-0479">Metal-binding</keyword>
<evidence type="ECO:0000256" key="5">
    <source>
        <dbReference type="SAM" id="Coils"/>
    </source>
</evidence>
<dbReference type="PANTHER" id="PTHR25465">
    <property type="entry name" value="B-BOX DOMAIN CONTAINING"/>
    <property type="match status" value="1"/>
</dbReference>
<dbReference type="PROSITE" id="PS50089">
    <property type="entry name" value="ZF_RING_2"/>
    <property type="match status" value="1"/>
</dbReference>
<dbReference type="PROSITE" id="PS00518">
    <property type="entry name" value="ZF_RING_1"/>
    <property type="match status" value="1"/>
</dbReference>
<dbReference type="STRING" id="71717.A0A4Y7SJC2"/>
<evidence type="ECO:0000256" key="1">
    <source>
        <dbReference type="ARBA" id="ARBA00022723"/>
    </source>
</evidence>
<dbReference type="Pfam" id="PF13445">
    <property type="entry name" value="zf-RING_UBOX"/>
    <property type="match status" value="1"/>
</dbReference>
<evidence type="ECO:0000256" key="4">
    <source>
        <dbReference type="PROSITE-ProRule" id="PRU00175"/>
    </source>
</evidence>
<gene>
    <name evidence="7" type="ORF">FA13DRAFT_1613588</name>
</gene>
<dbReference type="PANTHER" id="PTHR25465:SF14">
    <property type="entry name" value="E3 UBIQUITIN-PROTEIN LIGASE TRIM65"/>
    <property type="match status" value="1"/>
</dbReference>
<evidence type="ECO:0000313" key="8">
    <source>
        <dbReference type="Proteomes" id="UP000298030"/>
    </source>
</evidence>
<reference evidence="7 8" key="1">
    <citation type="journal article" date="2019" name="Nat. Ecol. Evol.">
        <title>Megaphylogeny resolves global patterns of mushroom evolution.</title>
        <authorList>
            <person name="Varga T."/>
            <person name="Krizsan K."/>
            <person name="Foldi C."/>
            <person name="Dima B."/>
            <person name="Sanchez-Garcia M."/>
            <person name="Sanchez-Ramirez S."/>
            <person name="Szollosi G.J."/>
            <person name="Szarkandi J.G."/>
            <person name="Papp V."/>
            <person name="Albert L."/>
            <person name="Andreopoulos W."/>
            <person name="Angelini C."/>
            <person name="Antonin V."/>
            <person name="Barry K.W."/>
            <person name="Bougher N.L."/>
            <person name="Buchanan P."/>
            <person name="Buyck B."/>
            <person name="Bense V."/>
            <person name="Catcheside P."/>
            <person name="Chovatia M."/>
            <person name="Cooper J."/>
            <person name="Damon W."/>
            <person name="Desjardin D."/>
            <person name="Finy P."/>
            <person name="Geml J."/>
            <person name="Haridas S."/>
            <person name="Hughes K."/>
            <person name="Justo A."/>
            <person name="Karasinski D."/>
            <person name="Kautmanova I."/>
            <person name="Kiss B."/>
            <person name="Kocsube S."/>
            <person name="Kotiranta H."/>
            <person name="LaButti K.M."/>
            <person name="Lechner B.E."/>
            <person name="Liimatainen K."/>
            <person name="Lipzen A."/>
            <person name="Lukacs Z."/>
            <person name="Mihaltcheva S."/>
            <person name="Morgado L.N."/>
            <person name="Niskanen T."/>
            <person name="Noordeloos M.E."/>
            <person name="Ohm R.A."/>
            <person name="Ortiz-Santana B."/>
            <person name="Ovrebo C."/>
            <person name="Racz N."/>
            <person name="Riley R."/>
            <person name="Savchenko A."/>
            <person name="Shiryaev A."/>
            <person name="Soop K."/>
            <person name="Spirin V."/>
            <person name="Szebenyi C."/>
            <person name="Tomsovsky M."/>
            <person name="Tulloss R.E."/>
            <person name="Uehling J."/>
            <person name="Grigoriev I.V."/>
            <person name="Vagvolgyi C."/>
            <person name="Papp T."/>
            <person name="Martin F.M."/>
            <person name="Miettinen O."/>
            <person name="Hibbett D.S."/>
            <person name="Nagy L.G."/>
        </authorList>
    </citation>
    <scope>NUCLEOTIDE SEQUENCE [LARGE SCALE GENOMIC DNA]</scope>
    <source>
        <strain evidence="7 8">FP101781</strain>
    </source>
</reference>
<feature type="coiled-coil region" evidence="5">
    <location>
        <begin position="85"/>
        <end position="140"/>
    </location>
</feature>
<dbReference type="InterPro" id="IPR001841">
    <property type="entry name" value="Znf_RING"/>
</dbReference>
<proteinExistence type="predicted"/>
<dbReference type="EMBL" id="QPFP01000099">
    <property type="protein sequence ID" value="TEB21966.1"/>
    <property type="molecule type" value="Genomic_DNA"/>
</dbReference>
<dbReference type="GO" id="GO:0008270">
    <property type="term" value="F:zinc ion binding"/>
    <property type="evidence" value="ECO:0007669"/>
    <property type="project" value="UniProtKB-KW"/>
</dbReference>
<evidence type="ECO:0000259" key="6">
    <source>
        <dbReference type="PROSITE" id="PS50089"/>
    </source>
</evidence>
<keyword evidence="5" id="KW-0175">Coiled coil</keyword>
<comment type="caution">
    <text evidence="7">The sequence shown here is derived from an EMBL/GenBank/DDBJ whole genome shotgun (WGS) entry which is preliminary data.</text>
</comment>
<evidence type="ECO:0000256" key="3">
    <source>
        <dbReference type="ARBA" id="ARBA00022833"/>
    </source>
</evidence>
<dbReference type="InterPro" id="IPR013083">
    <property type="entry name" value="Znf_RING/FYVE/PHD"/>
</dbReference>
<keyword evidence="3" id="KW-0862">Zinc</keyword>
<evidence type="ECO:0000256" key="2">
    <source>
        <dbReference type="ARBA" id="ARBA00022771"/>
    </source>
</evidence>
<dbReference type="OrthoDB" id="6270329at2759"/>
<dbReference type="AlphaFoldDB" id="A0A4Y7SJC2"/>
<dbReference type="InterPro" id="IPR017907">
    <property type="entry name" value="Znf_RING_CS"/>
</dbReference>
<sequence>MSGQCSICLSAYDEPVCIPCGHVYCVGCITDVVNAPEETGTVAKCPTCRSEFHLVVPDLTYLPKKYHPFVVSSLRRIYLDESSEVVNLERDVAKYKARLQSSREREELLMKECERHQKKARGYRVREQEARMEKEKLESQ</sequence>